<dbReference type="HOGENOM" id="CLU_1235060_0_0_1"/>
<dbReference type="GO" id="GO:0009116">
    <property type="term" value="P:nucleoside metabolic process"/>
    <property type="evidence" value="ECO:0007669"/>
    <property type="project" value="InterPro"/>
</dbReference>
<organism evidence="1 2">
    <name type="scientific">Fusarium oxysporum NRRL 32931</name>
    <dbReference type="NCBI Taxonomy" id="660029"/>
    <lineage>
        <taxon>Eukaryota</taxon>
        <taxon>Fungi</taxon>
        <taxon>Dikarya</taxon>
        <taxon>Ascomycota</taxon>
        <taxon>Pezizomycotina</taxon>
        <taxon>Sordariomycetes</taxon>
        <taxon>Hypocreomycetidae</taxon>
        <taxon>Hypocreales</taxon>
        <taxon>Nectriaceae</taxon>
        <taxon>Fusarium</taxon>
        <taxon>Fusarium oxysporum species complex</taxon>
    </lineage>
</organism>
<sequence length="224" mass="25314">MGMAFQGQEFEIRRVLNAPPFQVLTATNGLRAQHEIQGHQLRRSIRETLGRNPKLRTKFGRPDPDSDRLYLPHIVHTSGQSSRCTETCGNDSSNLVIRPERTAAKDGITIHHGPIAYGNTVCRDANLREKFAQKGVLCFEMEAVGLNKGWQGYVVVTAAAYANDLLKHVAPSRVATRRNMRACSTKWLTSHYSSLLMTPEYIRTQNINEEAIYFPSLFDRHLFS</sequence>
<dbReference type="SUPFAM" id="SSF53167">
    <property type="entry name" value="Purine and uridine phosphorylases"/>
    <property type="match status" value="1"/>
</dbReference>
<evidence type="ECO:0000313" key="1">
    <source>
        <dbReference type="EMBL" id="EWY90002.1"/>
    </source>
</evidence>
<evidence type="ECO:0000313" key="2">
    <source>
        <dbReference type="Proteomes" id="UP000030753"/>
    </source>
</evidence>
<dbReference type="Proteomes" id="UP000030753">
    <property type="component" value="Unassembled WGS sequence"/>
</dbReference>
<dbReference type="EMBL" id="JH717843">
    <property type="protein sequence ID" value="EWY90002.1"/>
    <property type="molecule type" value="Genomic_DNA"/>
</dbReference>
<evidence type="ECO:0008006" key="3">
    <source>
        <dbReference type="Google" id="ProtNLM"/>
    </source>
</evidence>
<dbReference type="PANTHER" id="PTHR46082:SF11">
    <property type="entry name" value="AAA+ ATPASE DOMAIN-CONTAINING PROTEIN-RELATED"/>
    <property type="match status" value="1"/>
</dbReference>
<dbReference type="InterPro" id="IPR053137">
    <property type="entry name" value="NLR-like"/>
</dbReference>
<reference evidence="1 2" key="1">
    <citation type="submission" date="2011-06" db="EMBL/GenBank/DDBJ databases">
        <title>The Genome Sequence of Fusarium oxysporum FOSC 3-a.</title>
        <authorList>
            <consortium name="The Broad Institute Genome Sequencing Platform"/>
            <person name="Ma L.-J."/>
            <person name="Gale L.R."/>
            <person name="Schwartz D.C."/>
            <person name="Zhou S."/>
            <person name="Corby-Kistler H."/>
            <person name="Young S.K."/>
            <person name="Zeng Q."/>
            <person name="Gargeya S."/>
            <person name="Fitzgerald M."/>
            <person name="Haas B."/>
            <person name="Abouelleil A."/>
            <person name="Alvarado L."/>
            <person name="Arachchi H.M."/>
            <person name="Berlin A."/>
            <person name="Brown A."/>
            <person name="Chapman S.B."/>
            <person name="Chen Z."/>
            <person name="Dunbar C."/>
            <person name="Freedman E."/>
            <person name="Gearin G."/>
            <person name="Gellesch M."/>
            <person name="Goldberg J."/>
            <person name="Griggs A."/>
            <person name="Gujja S."/>
            <person name="Heiman D."/>
            <person name="Howarth C."/>
            <person name="Larson L."/>
            <person name="Lui A."/>
            <person name="MacDonald P.J.P."/>
            <person name="Mehta T."/>
            <person name="Montmayeur A."/>
            <person name="Murphy C."/>
            <person name="Neiman D."/>
            <person name="Pearson M."/>
            <person name="Priest M."/>
            <person name="Roberts A."/>
            <person name="Saif S."/>
            <person name="Shea T."/>
            <person name="Shenoy N."/>
            <person name="Sisk P."/>
            <person name="Stolte C."/>
            <person name="Sykes S."/>
            <person name="Wortman J."/>
            <person name="Nusbaum C."/>
            <person name="Birren B."/>
        </authorList>
    </citation>
    <scope>NUCLEOTIDE SEQUENCE [LARGE SCALE GENOMIC DNA]</scope>
    <source>
        <strain evidence="2">FOSC 3-a</strain>
    </source>
</reference>
<gene>
    <name evidence="1" type="ORF">FOYG_07639</name>
</gene>
<dbReference type="PANTHER" id="PTHR46082">
    <property type="entry name" value="ATP/GTP-BINDING PROTEIN-RELATED"/>
    <property type="match status" value="1"/>
</dbReference>
<protein>
    <recommendedName>
        <fullName evidence="3">Nucleoside phosphorylase domain-containing protein</fullName>
    </recommendedName>
</protein>
<dbReference type="Gene3D" id="3.40.50.1580">
    <property type="entry name" value="Nucleoside phosphorylase domain"/>
    <property type="match status" value="1"/>
</dbReference>
<dbReference type="GO" id="GO:0003824">
    <property type="term" value="F:catalytic activity"/>
    <property type="evidence" value="ECO:0007669"/>
    <property type="project" value="InterPro"/>
</dbReference>
<accession>W9I5W8</accession>
<proteinExistence type="predicted"/>
<name>W9I5W8_FUSOX</name>
<dbReference type="AlphaFoldDB" id="W9I5W8"/>
<dbReference type="InterPro" id="IPR035994">
    <property type="entry name" value="Nucleoside_phosphorylase_sf"/>
</dbReference>